<proteinExistence type="predicted"/>
<dbReference type="GO" id="GO:0008999">
    <property type="term" value="F:protein-N-terminal-alanine acetyltransferase activity"/>
    <property type="evidence" value="ECO:0007669"/>
    <property type="project" value="TreeGrafter"/>
</dbReference>
<dbReference type="AlphaFoldDB" id="A0A1G5DT82"/>
<evidence type="ECO:0000259" key="1">
    <source>
        <dbReference type="PROSITE" id="PS51186"/>
    </source>
</evidence>
<dbReference type="EMBL" id="FMVM01000003">
    <property type="protein sequence ID" value="SCY17710.1"/>
    <property type="molecule type" value="Genomic_DNA"/>
</dbReference>
<dbReference type="STRING" id="582692.SAMN05720606_10313"/>
<dbReference type="InterPro" id="IPR000182">
    <property type="entry name" value="GNAT_dom"/>
</dbReference>
<reference evidence="3" key="1">
    <citation type="submission" date="2016-10" db="EMBL/GenBank/DDBJ databases">
        <authorList>
            <person name="Varghese N."/>
            <person name="Submissions S."/>
        </authorList>
    </citation>
    <scope>NUCLEOTIDE SEQUENCE [LARGE SCALE GENOMIC DNA]</scope>
    <source>
        <strain evidence="3">BL9</strain>
    </source>
</reference>
<protein>
    <submittedName>
        <fullName evidence="2">Ribosomal-protein-serine acetyltransferase</fullName>
    </submittedName>
</protein>
<dbReference type="InterPro" id="IPR016181">
    <property type="entry name" value="Acyl_CoA_acyltransferase"/>
</dbReference>
<dbReference type="SUPFAM" id="SSF55729">
    <property type="entry name" value="Acyl-CoA N-acyltransferases (Nat)"/>
    <property type="match status" value="1"/>
</dbReference>
<gene>
    <name evidence="2" type="ORF">SAMN05720606_10313</name>
</gene>
<dbReference type="InterPro" id="IPR051908">
    <property type="entry name" value="Ribosomal_N-acetyltransferase"/>
</dbReference>
<dbReference type="PANTHER" id="PTHR43441:SF12">
    <property type="entry name" value="RIBOSOMAL N-ACETYLTRANSFERASE YDAF-RELATED"/>
    <property type="match status" value="1"/>
</dbReference>
<dbReference type="GO" id="GO:1990189">
    <property type="term" value="F:protein N-terminal-serine acetyltransferase activity"/>
    <property type="evidence" value="ECO:0007669"/>
    <property type="project" value="TreeGrafter"/>
</dbReference>
<accession>A0A1G5DT82</accession>
<feature type="domain" description="N-acetyltransferase" evidence="1">
    <location>
        <begin position="24"/>
        <end position="169"/>
    </location>
</feature>
<dbReference type="Pfam" id="PF13302">
    <property type="entry name" value="Acetyltransf_3"/>
    <property type="match status" value="1"/>
</dbReference>
<organism evidence="2 3">
    <name type="scientific">Paenibacillus polysaccharolyticus</name>
    <dbReference type="NCBI Taxonomy" id="582692"/>
    <lineage>
        <taxon>Bacteria</taxon>
        <taxon>Bacillati</taxon>
        <taxon>Bacillota</taxon>
        <taxon>Bacilli</taxon>
        <taxon>Bacillales</taxon>
        <taxon>Paenibacillaceae</taxon>
        <taxon>Paenibacillus</taxon>
    </lineage>
</organism>
<evidence type="ECO:0000313" key="3">
    <source>
        <dbReference type="Proteomes" id="UP000198538"/>
    </source>
</evidence>
<sequence length="188" mass="21881">MFKHALDRTDTAYLSLFTSNDATALFRLIDRNREHLGAWLRIPDMTLAEEDSAGFIERTRLRYAREEGYWLGIWFQGELAGSIGYCDIDLENRKAEIGYWLGQEYEGNGLITKAVNVLIEHAFEQLGLNKVEIGAATDNRRSRAIPEKLGFQREGELRDYEFLNGRFLHRVMYGLRTEEWHSIDSQRD</sequence>
<evidence type="ECO:0000313" key="2">
    <source>
        <dbReference type="EMBL" id="SCY17710.1"/>
    </source>
</evidence>
<name>A0A1G5DT82_9BACL</name>
<dbReference type="Gene3D" id="3.40.630.30">
    <property type="match status" value="1"/>
</dbReference>
<dbReference type="PROSITE" id="PS51186">
    <property type="entry name" value="GNAT"/>
    <property type="match status" value="1"/>
</dbReference>
<dbReference type="Proteomes" id="UP000198538">
    <property type="component" value="Unassembled WGS sequence"/>
</dbReference>
<dbReference type="GO" id="GO:0005737">
    <property type="term" value="C:cytoplasm"/>
    <property type="evidence" value="ECO:0007669"/>
    <property type="project" value="TreeGrafter"/>
</dbReference>
<dbReference type="RefSeq" id="WP_090916564.1">
    <property type="nucleotide sequence ID" value="NZ_FMVM01000003.1"/>
</dbReference>
<keyword evidence="2" id="KW-0808">Transferase</keyword>
<keyword evidence="3" id="KW-1185">Reference proteome</keyword>
<dbReference type="PANTHER" id="PTHR43441">
    <property type="entry name" value="RIBOSOMAL-PROTEIN-SERINE ACETYLTRANSFERASE"/>
    <property type="match status" value="1"/>
</dbReference>